<evidence type="ECO:0000313" key="2">
    <source>
        <dbReference type="EMBL" id="MFG1710980.1"/>
    </source>
</evidence>
<gene>
    <name evidence="2" type="ORF">ACFLIM_48260</name>
</gene>
<protein>
    <recommendedName>
        <fullName evidence="4">Secreted protein</fullName>
    </recommendedName>
</protein>
<reference evidence="2 3" key="1">
    <citation type="submission" date="2024-10" db="EMBL/GenBank/DDBJ databases">
        <authorList>
            <person name="Topkara A.R."/>
            <person name="Saygin H."/>
        </authorList>
    </citation>
    <scope>NUCLEOTIDE SEQUENCE [LARGE SCALE GENOMIC DNA]</scope>
    <source>
        <strain evidence="2 3">M3C6</strain>
    </source>
</reference>
<accession>A0ABW7AUC1</accession>
<name>A0ABW7AUC1_9ACTN</name>
<feature type="compositionally biased region" description="Low complexity" evidence="1">
    <location>
        <begin position="47"/>
        <end position="62"/>
    </location>
</feature>
<feature type="region of interest" description="Disordered" evidence="1">
    <location>
        <begin position="72"/>
        <end position="93"/>
    </location>
</feature>
<proteinExistence type="predicted"/>
<feature type="region of interest" description="Disordered" evidence="1">
    <location>
        <begin position="47"/>
        <end position="66"/>
    </location>
</feature>
<organism evidence="2 3">
    <name type="scientific">Nonomuraea marmarensis</name>
    <dbReference type="NCBI Taxonomy" id="3351344"/>
    <lineage>
        <taxon>Bacteria</taxon>
        <taxon>Bacillati</taxon>
        <taxon>Actinomycetota</taxon>
        <taxon>Actinomycetes</taxon>
        <taxon>Streptosporangiales</taxon>
        <taxon>Streptosporangiaceae</taxon>
        <taxon>Nonomuraea</taxon>
    </lineage>
</organism>
<keyword evidence="3" id="KW-1185">Reference proteome</keyword>
<dbReference type="RefSeq" id="WP_393177315.1">
    <property type="nucleotide sequence ID" value="NZ_JBICRM010000063.1"/>
</dbReference>
<sequence>MITAAAASPAVAASAPPGVAYAARSISTHVFRNCARSALNALVGTTTMSPASTAAPTTATASDCQARMASRGALSIHAARRKARGPSPARTAA</sequence>
<evidence type="ECO:0000256" key="1">
    <source>
        <dbReference type="SAM" id="MobiDB-lite"/>
    </source>
</evidence>
<evidence type="ECO:0008006" key="4">
    <source>
        <dbReference type="Google" id="ProtNLM"/>
    </source>
</evidence>
<dbReference type="EMBL" id="JBICRM010000063">
    <property type="protein sequence ID" value="MFG1710980.1"/>
    <property type="molecule type" value="Genomic_DNA"/>
</dbReference>
<comment type="caution">
    <text evidence="2">The sequence shown here is derived from an EMBL/GenBank/DDBJ whole genome shotgun (WGS) entry which is preliminary data.</text>
</comment>
<dbReference type="Proteomes" id="UP001603978">
    <property type="component" value="Unassembled WGS sequence"/>
</dbReference>
<evidence type="ECO:0000313" key="3">
    <source>
        <dbReference type="Proteomes" id="UP001603978"/>
    </source>
</evidence>